<name>A0A5J6MHX8_9PROT</name>
<dbReference type="Gene3D" id="2.60.120.10">
    <property type="entry name" value="Jelly Rolls"/>
    <property type="match status" value="1"/>
</dbReference>
<dbReference type="SUPFAM" id="SSF51182">
    <property type="entry name" value="RmlC-like cupins"/>
    <property type="match status" value="1"/>
</dbReference>
<dbReference type="AlphaFoldDB" id="A0A5J6MHX8"/>
<dbReference type="RefSeq" id="WP_225308634.1">
    <property type="nucleotide sequence ID" value="NZ_CP042906.1"/>
</dbReference>
<feature type="domain" description="ChrR-like cupin" evidence="1">
    <location>
        <begin position="26"/>
        <end position="113"/>
    </location>
</feature>
<accession>A0A5J6MHX8</accession>
<dbReference type="EMBL" id="CP042906">
    <property type="protein sequence ID" value="QEX16711.1"/>
    <property type="molecule type" value="Genomic_DNA"/>
</dbReference>
<proteinExistence type="predicted"/>
<dbReference type="InterPro" id="IPR014710">
    <property type="entry name" value="RmlC-like_jellyroll"/>
</dbReference>
<protein>
    <recommendedName>
        <fullName evidence="1">ChrR-like cupin domain-containing protein</fullName>
    </recommendedName>
</protein>
<evidence type="ECO:0000259" key="1">
    <source>
        <dbReference type="Pfam" id="PF12973"/>
    </source>
</evidence>
<dbReference type="KEGG" id="htq:FRZ44_20060"/>
<keyword evidence="3" id="KW-1185">Reference proteome</keyword>
<sequence>MPESAAGRRVIATRSVPYREYDMEGPLQRDISYLPLSYRNETKEGCYLMRMDPGAVTIAHDHPGFEEFMVLEGELIDSDGRRLRAGDFVSYEPGTHHNSWTESGCVIIVFEWGVERSRSGGRATQTS</sequence>
<evidence type="ECO:0000313" key="3">
    <source>
        <dbReference type="Proteomes" id="UP000326202"/>
    </source>
</evidence>
<organism evidence="2 3">
    <name type="scientific">Hypericibacter terrae</name>
    <dbReference type="NCBI Taxonomy" id="2602015"/>
    <lineage>
        <taxon>Bacteria</taxon>
        <taxon>Pseudomonadati</taxon>
        <taxon>Pseudomonadota</taxon>
        <taxon>Alphaproteobacteria</taxon>
        <taxon>Rhodospirillales</taxon>
        <taxon>Dongiaceae</taxon>
        <taxon>Hypericibacter</taxon>
    </lineage>
</organism>
<gene>
    <name evidence="2" type="ORF">FRZ44_20060</name>
</gene>
<evidence type="ECO:0000313" key="2">
    <source>
        <dbReference type="EMBL" id="QEX16711.1"/>
    </source>
</evidence>
<dbReference type="InterPro" id="IPR025979">
    <property type="entry name" value="ChrR-like_cupin_dom"/>
</dbReference>
<dbReference type="Proteomes" id="UP000326202">
    <property type="component" value="Chromosome"/>
</dbReference>
<dbReference type="InterPro" id="IPR011051">
    <property type="entry name" value="RmlC_Cupin_sf"/>
</dbReference>
<dbReference type="Pfam" id="PF12973">
    <property type="entry name" value="Cupin_7"/>
    <property type="match status" value="1"/>
</dbReference>
<reference evidence="2 3" key="1">
    <citation type="submission" date="2019-08" db="EMBL/GenBank/DDBJ databases">
        <title>Hyperibacter terrae gen. nov., sp. nov. and Hyperibacter viscosus sp. nov., two new members in the family Rhodospirillaceae isolated from the rhizosphere of Hypericum perforatum.</title>
        <authorList>
            <person name="Noviana Z."/>
        </authorList>
    </citation>
    <scope>NUCLEOTIDE SEQUENCE [LARGE SCALE GENOMIC DNA]</scope>
    <source>
        <strain evidence="2 3">R5913</strain>
    </source>
</reference>